<sequence>MPKAPSSLPGKKRHNPLADDLVATGVLKNKPSKRKTKAEPEEGERYVDSRASKNILAMSRELLQEDEQQSEEEKGGERGAFDFNPSNFDSREQDEELYGEDETWGDEEEEVEEIEVEAGDLEVFHKFIKPSMEDDPLLTHGWDMKGDGGQEQQQGGGQDLAEMILAKIAEHEAQQQGGWHDDNPADEEHVLPPKVIEVFEKIGMFLSRYRSGPLPKPLKVLPQIPGWEAILQVTQPHNWTHHAVFAVTRIFVAAKPKVVQRFMEMVVLDHVREDISENKRLNVHLFNALKKGLYKPAGFFKGFLRPLVASGVTLVEARVVSGVLTRVSIPVIHSAMALKELCDFAAEMVSSKNESVSAVNYLIKVLLDKRYALPWQCIDSLVFHFHSWWLIEDLHKQKKRSESSEQAPVDDGKFDAVKKYLDRLPEAEKPVPEQKTDVEPNTKGRRVRFGRVLWHRRRSTRATDNSNPSLSDMDRKERPSGPAIWLTQFPGGEATRVHTPPYKEDTVDGRPRSLFFDVARPNSRHDQTPSETSSTREKVGIRTSRSSPLNVKSRGRRSQQRSSASGASGRGLGGSISPYRVPSPRKAKEDGSPSRSKSGPAKTREKTRSPLATTPKESVKEWWDAPLRTPDTPPSTPTPRTRVTRATTGTAAMFKFDVPEHLPSSPMCPANPKNPKSLGKGVCVYHGRRRSSRFGLAGSDSLLSPKVEREEAAYDDGSNSM</sequence>
<feature type="compositionally biased region" description="Basic and acidic residues" evidence="2">
    <location>
        <begin position="37"/>
        <end position="51"/>
    </location>
</feature>
<evidence type="ECO:0000256" key="1">
    <source>
        <dbReference type="ARBA" id="ARBA00007114"/>
    </source>
</evidence>
<evidence type="ECO:0000256" key="2">
    <source>
        <dbReference type="SAM" id="MobiDB-lite"/>
    </source>
</evidence>
<feature type="region of interest" description="Disordered" evidence="2">
    <location>
        <begin position="458"/>
        <end position="642"/>
    </location>
</feature>
<dbReference type="Proteomes" id="UP001323405">
    <property type="component" value="Unassembled WGS sequence"/>
</dbReference>
<comment type="similarity">
    <text evidence="1">Belongs to the bystin family.</text>
</comment>
<gene>
    <name evidence="3" type="primary">ENP1</name>
    <name evidence="3" type="ORF">QC762_0093080</name>
</gene>
<feature type="compositionally biased region" description="Acidic residues" evidence="2">
    <location>
        <begin position="92"/>
        <end position="106"/>
    </location>
</feature>
<dbReference type="PANTHER" id="PTHR12821:SF0">
    <property type="entry name" value="BYSTIN"/>
    <property type="match status" value="1"/>
</dbReference>
<evidence type="ECO:0000313" key="4">
    <source>
        <dbReference type="Proteomes" id="UP001323405"/>
    </source>
</evidence>
<dbReference type="Pfam" id="PF05291">
    <property type="entry name" value="Bystin"/>
    <property type="match status" value="1"/>
</dbReference>
<accession>A0ABR0G709</accession>
<dbReference type="EMBL" id="JAFFHA010000008">
    <property type="protein sequence ID" value="KAK4651472.1"/>
    <property type="molecule type" value="Genomic_DNA"/>
</dbReference>
<dbReference type="PANTHER" id="PTHR12821">
    <property type="entry name" value="BYSTIN"/>
    <property type="match status" value="1"/>
</dbReference>
<protein>
    <submittedName>
        <fullName evidence="3">SnoRNA-binding rRNA-processing protein</fullName>
    </submittedName>
</protein>
<dbReference type="RefSeq" id="XP_062740447.1">
    <property type="nucleotide sequence ID" value="XM_062884080.1"/>
</dbReference>
<reference evidence="3 4" key="1">
    <citation type="journal article" date="2023" name="bioRxiv">
        <title>High-quality genome assemblies of four members of thePodospora anserinaspecies complex.</title>
        <authorList>
            <person name="Ament-Velasquez S.L."/>
            <person name="Vogan A.A."/>
            <person name="Wallerman O."/>
            <person name="Hartmann F."/>
            <person name="Gautier V."/>
            <person name="Silar P."/>
            <person name="Giraud T."/>
            <person name="Johannesson H."/>
        </authorList>
    </citation>
    <scope>NUCLEOTIDE SEQUENCE [LARGE SCALE GENOMIC DNA]</scope>
    <source>
        <strain evidence="3 4">CBS 415.72m</strain>
    </source>
</reference>
<feature type="region of interest" description="Disordered" evidence="2">
    <location>
        <begin position="1"/>
        <end position="106"/>
    </location>
</feature>
<comment type="caution">
    <text evidence="3">The sequence shown here is derived from an EMBL/GenBank/DDBJ whole genome shotgun (WGS) entry which is preliminary data.</text>
</comment>
<keyword evidence="4" id="KW-1185">Reference proteome</keyword>
<feature type="compositionally biased region" description="Basic and acidic residues" evidence="2">
    <location>
        <begin position="71"/>
        <end position="80"/>
    </location>
</feature>
<dbReference type="GeneID" id="87903854"/>
<name>A0ABR0G709_9PEZI</name>
<feature type="compositionally biased region" description="Basic and acidic residues" evidence="2">
    <location>
        <begin position="501"/>
        <end position="511"/>
    </location>
</feature>
<organism evidence="3 4">
    <name type="scientific">Podospora pseudocomata</name>
    <dbReference type="NCBI Taxonomy" id="2093779"/>
    <lineage>
        <taxon>Eukaryota</taxon>
        <taxon>Fungi</taxon>
        <taxon>Dikarya</taxon>
        <taxon>Ascomycota</taxon>
        <taxon>Pezizomycotina</taxon>
        <taxon>Sordariomycetes</taxon>
        <taxon>Sordariomycetidae</taxon>
        <taxon>Sordariales</taxon>
        <taxon>Podosporaceae</taxon>
        <taxon>Podospora</taxon>
    </lineage>
</organism>
<feature type="compositionally biased region" description="Basic and acidic residues" evidence="2">
    <location>
        <begin position="523"/>
        <end position="540"/>
    </location>
</feature>
<evidence type="ECO:0000313" key="3">
    <source>
        <dbReference type="EMBL" id="KAK4651472.1"/>
    </source>
</evidence>
<dbReference type="InterPro" id="IPR007955">
    <property type="entry name" value="Bystin"/>
</dbReference>
<proteinExistence type="inferred from homology"/>